<comment type="cofactor">
    <cofactor evidence="1">
        <name>FAD</name>
        <dbReference type="ChEBI" id="CHEBI:57692"/>
    </cofactor>
</comment>
<evidence type="ECO:0000256" key="4">
    <source>
        <dbReference type="ARBA" id="ARBA00023002"/>
    </source>
</evidence>
<dbReference type="Pfam" id="PF02913">
    <property type="entry name" value="FAD-oxidase_C"/>
    <property type="match status" value="1"/>
</dbReference>
<comment type="caution">
    <text evidence="7">The sequence shown here is derived from an EMBL/GenBank/DDBJ whole genome shotgun (WGS) entry which is preliminary data.</text>
</comment>
<dbReference type="AlphaFoldDB" id="Z9JP93"/>
<dbReference type="PATRIC" id="fig|396014.3.peg.3334"/>
<evidence type="ECO:0000256" key="5">
    <source>
        <dbReference type="SAM" id="MobiDB-lite"/>
    </source>
</evidence>
<name>Z9JP93_9MICO</name>
<dbReference type="Proteomes" id="UP000023067">
    <property type="component" value="Unassembled WGS sequence"/>
</dbReference>
<dbReference type="InterPro" id="IPR016164">
    <property type="entry name" value="FAD-linked_Oxase-like_C"/>
</dbReference>
<feature type="compositionally biased region" description="Low complexity" evidence="5">
    <location>
        <begin position="7"/>
        <end position="25"/>
    </location>
</feature>
<accession>Z9JP93</accession>
<evidence type="ECO:0000256" key="2">
    <source>
        <dbReference type="ARBA" id="ARBA00022630"/>
    </source>
</evidence>
<reference evidence="7 8" key="1">
    <citation type="submission" date="2014-02" db="EMBL/GenBank/DDBJ databases">
        <title>Genome sequence of Brachybacterium phenoliresistens strain W13A50.</title>
        <authorList>
            <person name="Wang X."/>
        </authorList>
    </citation>
    <scope>NUCLEOTIDE SEQUENCE [LARGE SCALE GENOMIC DNA]</scope>
    <source>
        <strain evidence="7 8">W13A50</strain>
    </source>
</reference>
<dbReference type="InterPro" id="IPR016171">
    <property type="entry name" value="Vanillyl_alc_oxidase_C-sub2"/>
</dbReference>
<dbReference type="Gene3D" id="1.10.45.10">
    <property type="entry name" value="Vanillyl-alcohol Oxidase, Chain A, domain 4"/>
    <property type="match status" value="1"/>
</dbReference>
<feature type="region of interest" description="Disordered" evidence="5">
    <location>
        <begin position="1"/>
        <end position="41"/>
    </location>
</feature>
<dbReference type="SUPFAM" id="SSF56176">
    <property type="entry name" value="FAD-binding/transporter-associated domain-like"/>
    <property type="match status" value="1"/>
</dbReference>
<dbReference type="OrthoDB" id="9770306at2"/>
<keyword evidence="4" id="KW-0560">Oxidoreductase</keyword>
<dbReference type="InterPro" id="IPR004113">
    <property type="entry name" value="FAD-bd_oxidored_4_C"/>
</dbReference>
<dbReference type="RefSeq" id="WP_084148652.1">
    <property type="nucleotide sequence ID" value="NZ_BAAAOW010000013.1"/>
</dbReference>
<dbReference type="EMBL" id="JDYK01000023">
    <property type="protein sequence ID" value="EWS79843.1"/>
    <property type="molecule type" value="Genomic_DNA"/>
</dbReference>
<dbReference type="PROSITE" id="PS51387">
    <property type="entry name" value="FAD_PCMH"/>
    <property type="match status" value="1"/>
</dbReference>
<dbReference type="GO" id="GO:0071949">
    <property type="term" value="F:FAD binding"/>
    <property type="evidence" value="ECO:0007669"/>
    <property type="project" value="InterPro"/>
</dbReference>
<dbReference type="eggNOG" id="COG0277">
    <property type="taxonomic scope" value="Bacteria"/>
</dbReference>
<protein>
    <submittedName>
        <fullName evidence="7">FAD-linked oxidase</fullName>
    </submittedName>
</protein>
<dbReference type="SUPFAM" id="SSF55103">
    <property type="entry name" value="FAD-linked oxidases, C-terminal domain"/>
    <property type="match status" value="1"/>
</dbReference>
<dbReference type="Gene3D" id="3.30.70.2740">
    <property type="match status" value="1"/>
</dbReference>
<dbReference type="InterPro" id="IPR036318">
    <property type="entry name" value="FAD-bd_PCMH-like_sf"/>
</dbReference>
<evidence type="ECO:0000313" key="7">
    <source>
        <dbReference type="EMBL" id="EWS79843.1"/>
    </source>
</evidence>
<evidence type="ECO:0000256" key="3">
    <source>
        <dbReference type="ARBA" id="ARBA00022827"/>
    </source>
</evidence>
<dbReference type="PANTHER" id="PTHR42934:SF2">
    <property type="entry name" value="GLYCOLATE OXIDASE SUBUNIT GLCD"/>
    <property type="match status" value="1"/>
</dbReference>
<keyword evidence="3" id="KW-0274">FAD</keyword>
<dbReference type="InterPro" id="IPR016169">
    <property type="entry name" value="FAD-bd_PCMH_sub2"/>
</dbReference>
<dbReference type="HOGENOM" id="CLU_017779_9_1_11"/>
<dbReference type="GO" id="GO:0016491">
    <property type="term" value="F:oxidoreductase activity"/>
    <property type="evidence" value="ECO:0007669"/>
    <property type="project" value="UniProtKB-KW"/>
</dbReference>
<evidence type="ECO:0000313" key="8">
    <source>
        <dbReference type="Proteomes" id="UP000023067"/>
    </source>
</evidence>
<organism evidence="7 8">
    <name type="scientific">Brachybacterium phenoliresistens</name>
    <dbReference type="NCBI Taxonomy" id="396014"/>
    <lineage>
        <taxon>Bacteria</taxon>
        <taxon>Bacillati</taxon>
        <taxon>Actinomycetota</taxon>
        <taxon>Actinomycetes</taxon>
        <taxon>Micrococcales</taxon>
        <taxon>Dermabacteraceae</taxon>
        <taxon>Brachybacterium</taxon>
    </lineage>
</organism>
<dbReference type="STRING" id="396014.BF93_09180"/>
<keyword evidence="8" id="KW-1185">Reference proteome</keyword>
<proteinExistence type="predicted"/>
<dbReference type="InterPro" id="IPR006094">
    <property type="entry name" value="Oxid_FAD_bind_N"/>
</dbReference>
<keyword evidence="2" id="KW-0285">Flavoprotein</keyword>
<feature type="domain" description="FAD-binding PCMH-type" evidence="6">
    <location>
        <begin position="83"/>
        <end position="262"/>
    </location>
</feature>
<dbReference type="InterPro" id="IPR051914">
    <property type="entry name" value="FAD-linked_OxidoTrans_Type4"/>
</dbReference>
<gene>
    <name evidence="7" type="ORF">BF93_09180</name>
</gene>
<dbReference type="FunFam" id="1.10.45.10:FF:000001">
    <property type="entry name" value="D-lactate dehydrogenase mitochondrial"/>
    <property type="match status" value="1"/>
</dbReference>
<evidence type="ECO:0000256" key="1">
    <source>
        <dbReference type="ARBA" id="ARBA00001974"/>
    </source>
</evidence>
<dbReference type="InterPro" id="IPR016166">
    <property type="entry name" value="FAD-bd_PCMH"/>
</dbReference>
<dbReference type="Pfam" id="PF01565">
    <property type="entry name" value="FAD_binding_4"/>
    <property type="match status" value="1"/>
</dbReference>
<evidence type="ECO:0000259" key="6">
    <source>
        <dbReference type="PROSITE" id="PS51387"/>
    </source>
</evidence>
<sequence length="503" mass="51887">MTDPTTAGPAARPAAPQAAPEAIDSAPERRPAGTADAAADEGARARLAAALETLHGQLDPDELILPGDATAEPYDGDRRLRAAADARFAVARPRTVPGVQAVLRSAHAAGAVVVPRGAGSGLSGGAVPEDGSIVLSTERLRAIREIDPLDEVAVVEAGVITADLDASLAPHGFFYAPDPASVAFSSIGGNIATNAGGLHCAKYGVTRESVLALEVVLADGTLLRTGHRSLKGVTGLDLTQLIIGSEGTLAVVVAATVRIRPRPPARRTVLARFPAVTAAARAVNAISLSPVRPAATELIGPQALRDIDAASGSRLAREEDAILLIELDGYGIEEQTADLTAALAAEASDVQHPDPAEAEVLWELRRTGRGTVMAGQWRLGEDVAVPKSRLAEMFEQVDRVGREHGVAVSTLAHAGDGNLHPALVLDTPPGADGSVLPAALHEAADDLVRSALALGGTISGEHGIGLDKRAWLDLELGADTRSLQRRIKDAFDPRGILNPGKAL</sequence>
<dbReference type="Gene3D" id="3.30.465.10">
    <property type="match status" value="1"/>
</dbReference>
<dbReference type="PANTHER" id="PTHR42934">
    <property type="entry name" value="GLYCOLATE OXIDASE SUBUNIT GLCD"/>
    <property type="match status" value="1"/>
</dbReference>